<dbReference type="InterPro" id="IPR026335">
    <property type="entry name" value="rSAM_SPASM_FxsB"/>
</dbReference>
<dbReference type="InterPro" id="IPR007197">
    <property type="entry name" value="rSAM"/>
</dbReference>
<evidence type="ECO:0000256" key="4">
    <source>
        <dbReference type="ARBA" id="ARBA00023014"/>
    </source>
</evidence>
<dbReference type="PROSITE" id="PS51918">
    <property type="entry name" value="RADICAL_SAM"/>
    <property type="match status" value="1"/>
</dbReference>
<gene>
    <name evidence="6" type="ORF">ACFQZM_29375</name>
</gene>
<dbReference type="EMBL" id="JBHTGP010000015">
    <property type="protein sequence ID" value="MFD0688637.1"/>
    <property type="molecule type" value="Genomic_DNA"/>
</dbReference>
<dbReference type="SFLD" id="SFLDG01072">
    <property type="entry name" value="dehydrogenase_like"/>
    <property type="match status" value="1"/>
</dbReference>
<comment type="caution">
    <text evidence="6">The sequence shown here is derived from an EMBL/GenBank/DDBJ whole genome shotgun (WGS) entry which is preliminary data.</text>
</comment>
<evidence type="ECO:0000313" key="6">
    <source>
        <dbReference type="EMBL" id="MFD0688637.1"/>
    </source>
</evidence>
<feature type="domain" description="Radical SAM core" evidence="5">
    <location>
        <begin position="14"/>
        <end position="249"/>
    </location>
</feature>
<keyword evidence="1" id="KW-0949">S-adenosyl-L-methionine</keyword>
<organism evidence="6 7">
    <name type="scientific">Actinomadura fibrosa</name>
    <dbReference type="NCBI Taxonomy" id="111802"/>
    <lineage>
        <taxon>Bacteria</taxon>
        <taxon>Bacillati</taxon>
        <taxon>Actinomycetota</taxon>
        <taxon>Actinomycetes</taxon>
        <taxon>Streptosporangiales</taxon>
        <taxon>Thermomonosporaceae</taxon>
        <taxon>Actinomadura</taxon>
    </lineage>
</organism>
<evidence type="ECO:0000256" key="1">
    <source>
        <dbReference type="ARBA" id="ARBA00022691"/>
    </source>
</evidence>
<protein>
    <submittedName>
        <fullName evidence="6">FxsB family cyclophane-forming radical SAM/SPASM peptide maturase</fullName>
    </submittedName>
</protein>
<accession>A0ABW2XQ57</accession>
<reference evidence="7" key="1">
    <citation type="journal article" date="2019" name="Int. J. Syst. Evol. Microbiol.">
        <title>The Global Catalogue of Microorganisms (GCM) 10K type strain sequencing project: providing services to taxonomists for standard genome sequencing and annotation.</title>
        <authorList>
            <consortium name="The Broad Institute Genomics Platform"/>
            <consortium name="The Broad Institute Genome Sequencing Center for Infectious Disease"/>
            <person name="Wu L."/>
            <person name="Ma J."/>
        </authorList>
    </citation>
    <scope>NUCLEOTIDE SEQUENCE [LARGE SCALE GENOMIC DNA]</scope>
    <source>
        <strain evidence="7">JCM 9371</strain>
    </source>
</reference>
<dbReference type="SFLD" id="SFLDG01067">
    <property type="entry name" value="SPASM/twitch_domain_containing"/>
    <property type="match status" value="1"/>
</dbReference>
<dbReference type="InterPro" id="IPR058240">
    <property type="entry name" value="rSAM_sf"/>
</dbReference>
<dbReference type="SUPFAM" id="SSF102114">
    <property type="entry name" value="Radical SAM enzymes"/>
    <property type="match status" value="1"/>
</dbReference>
<evidence type="ECO:0000256" key="2">
    <source>
        <dbReference type="ARBA" id="ARBA00022723"/>
    </source>
</evidence>
<keyword evidence="3" id="KW-0408">Iron</keyword>
<evidence type="ECO:0000313" key="7">
    <source>
        <dbReference type="Proteomes" id="UP001597063"/>
    </source>
</evidence>
<dbReference type="SFLD" id="SFLDS00029">
    <property type="entry name" value="Radical_SAM"/>
    <property type="match status" value="1"/>
</dbReference>
<dbReference type="InterPro" id="IPR023867">
    <property type="entry name" value="Sulphatase_maturase_rSAM"/>
</dbReference>
<dbReference type="Proteomes" id="UP001597063">
    <property type="component" value="Unassembled WGS sequence"/>
</dbReference>
<dbReference type="PANTHER" id="PTHR43273:SF8">
    <property type="entry name" value="RADICAL SAM DOMAIN PROTEIN"/>
    <property type="match status" value="1"/>
</dbReference>
<dbReference type="NCBIfam" id="TIGR04269">
    <property type="entry name" value="SAM_SPASM_FxsB"/>
    <property type="match status" value="1"/>
</dbReference>
<dbReference type="CDD" id="cd01335">
    <property type="entry name" value="Radical_SAM"/>
    <property type="match status" value="1"/>
</dbReference>
<evidence type="ECO:0000256" key="3">
    <source>
        <dbReference type="ARBA" id="ARBA00023004"/>
    </source>
</evidence>
<keyword evidence="4" id="KW-0411">Iron-sulfur</keyword>
<dbReference type="SFLD" id="SFLDG01386">
    <property type="entry name" value="main_SPASM_domain-containing"/>
    <property type="match status" value="1"/>
</dbReference>
<name>A0ABW2XQ57_9ACTN</name>
<dbReference type="Gene3D" id="3.20.20.70">
    <property type="entry name" value="Aldolase class I"/>
    <property type="match status" value="1"/>
</dbReference>
<dbReference type="Pfam" id="PF04055">
    <property type="entry name" value="Radical_SAM"/>
    <property type="match status" value="1"/>
</dbReference>
<keyword evidence="7" id="KW-1185">Reference proteome</keyword>
<dbReference type="RefSeq" id="WP_131755158.1">
    <property type="nucleotide sequence ID" value="NZ_CAACUY010000003.1"/>
</dbReference>
<sequence>MIDSRYVRYRPKPAANPFRQFILKMHGRCNLSCRYCYLYTKSDQRWRHRPAAMPARTIDVTAARIAEHARAHDLDRVDVVLHGGEPLLAGAGALRHAVTAVRREVGETADVRFSLQTNGTLLNRRYLRLFDELDVAVGVSLDGEAAAHDRNRADHRGGSHARVSRGLAELTRPEFRHLFQGLLCVIDLEQAPLSAYAALLAFDPPAIDLLLPHANWSAPPAGPPGAYAEWLTPIFDHWFGAPVRRTRIRLFEEMINVLLGGESAVESVGTTPIGMLVVETDGAIEQSDILAATYEGAADLGLNVFHDDFDSALRHPGIAGRQRGVRGIPSCCRPCRWAEVCGGGQYAHRYRGESGFDHRSVYCTDLDLLFQHIHRTLTNEIAALSAPFAVQYSPGCHLVLGKDAAQRKLSGRSGSPPL</sequence>
<dbReference type="PANTHER" id="PTHR43273">
    <property type="entry name" value="ANAEROBIC SULFATASE-MATURATING ENZYME HOMOLOG ASLB-RELATED"/>
    <property type="match status" value="1"/>
</dbReference>
<proteinExistence type="predicted"/>
<evidence type="ECO:0000259" key="5">
    <source>
        <dbReference type="PROSITE" id="PS51918"/>
    </source>
</evidence>
<keyword evidence="2" id="KW-0479">Metal-binding</keyword>
<dbReference type="InterPro" id="IPR013785">
    <property type="entry name" value="Aldolase_TIM"/>
</dbReference>